<dbReference type="RefSeq" id="WP_206931948.1">
    <property type="nucleotide sequence ID" value="NZ_JAEKJY010000001.1"/>
</dbReference>
<name>A0ABS3DRE2_9BACI</name>
<evidence type="ECO:0000259" key="1">
    <source>
        <dbReference type="PROSITE" id="PS51186"/>
    </source>
</evidence>
<feature type="domain" description="N-acetyltransferase" evidence="1">
    <location>
        <begin position="3"/>
        <end position="147"/>
    </location>
</feature>
<dbReference type="Proteomes" id="UP000663970">
    <property type="component" value="Unassembled WGS sequence"/>
</dbReference>
<keyword evidence="3" id="KW-1185">Reference proteome</keyword>
<sequence>MMFTFVPLTMDLVDEIGAWDYEGFVEQVIMTPYYESYNVDGILKGPGGCDGYAALFDGKTVGLFEFTQKKDFLEIGLALKPEWIGRGFGETFVREGIAFGVQQYEGICSIILTVSVENEPAVTVYKKAGFSIVREQAGEVEMEKFIK</sequence>
<dbReference type="Pfam" id="PF00583">
    <property type="entry name" value="Acetyltransf_1"/>
    <property type="match status" value="1"/>
</dbReference>
<evidence type="ECO:0000313" key="3">
    <source>
        <dbReference type="Proteomes" id="UP000663970"/>
    </source>
</evidence>
<dbReference type="InterPro" id="IPR000182">
    <property type="entry name" value="GNAT_dom"/>
</dbReference>
<accession>A0ABS3DRE2</accession>
<reference evidence="2 3" key="1">
    <citation type="submission" date="2020-12" db="EMBL/GenBank/DDBJ databases">
        <title>Oil enriched cultivation method for isolating marine PHA-producing bacteria.</title>
        <authorList>
            <person name="Zheng W."/>
            <person name="Yu S."/>
            <person name="Huang Y."/>
        </authorList>
    </citation>
    <scope>NUCLEOTIDE SEQUENCE [LARGE SCALE GENOMIC DNA]</scope>
    <source>
        <strain evidence="2 3">SY-2-6</strain>
    </source>
</reference>
<protein>
    <submittedName>
        <fullName evidence="2">GNAT family N-acetyltransferase</fullName>
    </submittedName>
</protein>
<dbReference type="Gene3D" id="3.40.630.30">
    <property type="match status" value="1"/>
</dbReference>
<organism evidence="2 3">
    <name type="scientific">Halobacillus kuroshimensis</name>
    <dbReference type="NCBI Taxonomy" id="302481"/>
    <lineage>
        <taxon>Bacteria</taxon>
        <taxon>Bacillati</taxon>
        <taxon>Bacillota</taxon>
        <taxon>Bacilli</taxon>
        <taxon>Bacillales</taxon>
        <taxon>Bacillaceae</taxon>
        <taxon>Halobacillus</taxon>
    </lineage>
</organism>
<dbReference type="EMBL" id="JAEKJY010000001">
    <property type="protein sequence ID" value="MBN8233905.1"/>
    <property type="molecule type" value="Genomic_DNA"/>
</dbReference>
<dbReference type="PROSITE" id="PS51186">
    <property type="entry name" value="GNAT"/>
    <property type="match status" value="1"/>
</dbReference>
<comment type="caution">
    <text evidence="2">The sequence shown here is derived from an EMBL/GenBank/DDBJ whole genome shotgun (WGS) entry which is preliminary data.</text>
</comment>
<gene>
    <name evidence="2" type="ORF">JF544_01550</name>
</gene>
<proteinExistence type="predicted"/>
<evidence type="ECO:0000313" key="2">
    <source>
        <dbReference type="EMBL" id="MBN8233905.1"/>
    </source>
</evidence>
<dbReference type="SUPFAM" id="SSF55729">
    <property type="entry name" value="Acyl-CoA N-acyltransferases (Nat)"/>
    <property type="match status" value="1"/>
</dbReference>
<dbReference type="InterPro" id="IPR016181">
    <property type="entry name" value="Acyl_CoA_acyltransferase"/>
</dbReference>